<feature type="compositionally biased region" description="Low complexity" evidence="1">
    <location>
        <begin position="394"/>
        <end position="406"/>
    </location>
</feature>
<organism evidence="2 3">
    <name type="scientific">Botryobasidium botryosum (strain FD-172 SS1)</name>
    <dbReference type="NCBI Taxonomy" id="930990"/>
    <lineage>
        <taxon>Eukaryota</taxon>
        <taxon>Fungi</taxon>
        <taxon>Dikarya</taxon>
        <taxon>Basidiomycota</taxon>
        <taxon>Agaricomycotina</taxon>
        <taxon>Agaricomycetes</taxon>
        <taxon>Cantharellales</taxon>
        <taxon>Botryobasidiaceae</taxon>
        <taxon>Botryobasidium</taxon>
    </lineage>
</organism>
<dbReference type="EMBL" id="KL198128">
    <property type="protein sequence ID" value="KDQ06628.1"/>
    <property type="molecule type" value="Genomic_DNA"/>
</dbReference>
<dbReference type="STRING" id="930990.A0A067LTK4"/>
<evidence type="ECO:0000256" key="1">
    <source>
        <dbReference type="SAM" id="MobiDB-lite"/>
    </source>
</evidence>
<gene>
    <name evidence="2" type="ORF">BOTBODRAFT_181392</name>
</gene>
<accession>A0A067LTK4</accession>
<evidence type="ECO:0000313" key="2">
    <source>
        <dbReference type="EMBL" id="KDQ06628.1"/>
    </source>
</evidence>
<keyword evidence="3" id="KW-1185">Reference proteome</keyword>
<feature type="compositionally biased region" description="Low complexity" evidence="1">
    <location>
        <begin position="33"/>
        <end position="45"/>
    </location>
</feature>
<proteinExistence type="predicted"/>
<dbReference type="InParanoid" id="A0A067LTK4"/>
<dbReference type="Proteomes" id="UP000027195">
    <property type="component" value="Unassembled WGS sequence"/>
</dbReference>
<evidence type="ECO:0000313" key="3">
    <source>
        <dbReference type="Proteomes" id="UP000027195"/>
    </source>
</evidence>
<protein>
    <submittedName>
        <fullName evidence="2">Uncharacterized protein</fullName>
    </submittedName>
</protein>
<name>A0A067LTK4_BOTB1</name>
<sequence>MTLITRGVQSLKRWAAAPRGSLASHPHAHSPHARSPLSTSSSSIHTGTPAAAVAAKAAPGLLIRNIIARLLPIPAPIRSAAPAHARSLHSSRLALPAPSLPFTARASLRTPTLFIPRGPVVVSRSTTQVGLGHARTFCSGRPLFQNLVQNVPIAGRAMWEADWELKVKKDTGRKRFLSPQADEPKVRGEMLKPRNTSIQVSQPESNIQRDLERYFPAPKFTVTTYLIVPLAPNSRAPLPHNSSLLASVEDHPLLPIPIIARLHSDHTIHSHRVTSLFRRLDQARVWDRGVHSESYGYPQDYRDEGAVQYIKLVFPGWTREDVKAVLGTAGEGWCDIQTVHHQSLYDDDYESDSNATDSPPPSPTLLPSVAALSLALPTLDFSASFMASLDSSELTLSSSTSPSALEYGSDSDEESDVSDGYLHGFSWVGGR</sequence>
<feature type="region of interest" description="Disordered" evidence="1">
    <location>
        <begin position="18"/>
        <end position="45"/>
    </location>
</feature>
<dbReference type="HOGENOM" id="CLU_027591_0_0_1"/>
<dbReference type="AlphaFoldDB" id="A0A067LTK4"/>
<feature type="region of interest" description="Disordered" evidence="1">
    <location>
        <begin position="394"/>
        <end position="419"/>
    </location>
</feature>
<reference evidence="3" key="1">
    <citation type="journal article" date="2014" name="Proc. Natl. Acad. Sci. U.S.A.">
        <title>Extensive sampling of basidiomycete genomes demonstrates inadequacy of the white-rot/brown-rot paradigm for wood decay fungi.</title>
        <authorList>
            <person name="Riley R."/>
            <person name="Salamov A.A."/>
            <person name="Brown D.W."/>
            <person name="Nagy L.G."/>
            <person name="Floudas D."/>
            <person name="Held B.W."/>
            <person name="Levasseur A."/>
            <person name="Lombard V."/>
            <person name="Morin E."/>
            <person name="Otillar R."/>
            <person name="Lindquist E.A."/>
            <person name="Sun H."/>
            <person name="LaButti K.M."/>
            <person name="Schmutz J."/>
            <person name="Jabbour D."/>
            <person name="Luo H."/>
            <person name="Baker S.E."/>
            <person name="Pisabarro A.G."/>
            <person name="Walton J.D."/>
            <person name="Blanchette R.A."/>
            <person name="Henrissat B."/>
            <person name="Martin F."/>
            <person name="Cullen D."/>
            <person name="Hibbett D.S."/>
            <person name="Grigoriev I.V."/>
        </authorList>
    </citation>
    <scope>NUCLEOTIDE SEQUENCE [LARGE SCALE GENOMIC DNA]</scope>
    <source>
        <strain evidence="3">FD-172 SS1</strain>
    </source>
</reference>
<dbReference type="OrthoDB" id="2585251at2759"/>